<accession>A0A6B2L7H6</accession>
<dbReference type="Pfam" id="PF00069">
    <property type="entry name" value="Pkinase"/>
    <property type="match status" value="1"/>
</dbReference>
<keyword evidence="2" id="KW-0547">Nucleotide-binding</keyword>
<dbReference type="PROSITE" id="PS50011">
    <property type="entry name" value="PROTEIN_KINASE_DOM"/>
    <property type="match status" value="1"/>
</dbReference>
<feature type="domain" description="Protein kinase" evidence="4">
    <location>
        <begin position="9"/>
        <end position="261"/>
    </location>
</feature>
<dbReference type="AlphaFoldDB" id="A0A6B2L7H6"/>
<dbReference type="InterPro" id="IPR051931">
    <property type="entry name" value="PAK3-like"/>
</dbReference>
<name>A0A6B2L7H6_9EUKA</name>
<comment type="similarity">
    <text evidence="1">Belongs to the protein kinase superfamily. STE Ser/Thr protein kinase family. STE20 subfamily.</text>
</comment>
<evidence type="ECO:0000256" key="1">
    <source>
        <dbReference type="ARBA" id="ARBA00008874"/>
    </source>
</evidence>
<dbReference type="PANTHER" id="PTHR45832:SF22">
    <property type="entry name" value="SERINE_THREONINE-PROTEIN KINASE SAMKA-RELATED"/>
    <property type="match status" value="1"/>
</dbReference>
<sequence length="282" mass="31726">MDCPVRKRFKMLSEAGAGGYGTIFEAKDIVHNKVVVVKRIDHQGKRTQYHNYNEIGILSAISHKNIVTYYDAILYFNEKKNIEEAWIVMEFLQGGSLQECSSALRLGFTHIAYIIREILLALEYLHKMGLAHRDLKSSNVMIGVDGDIKLIDFGLCEDMSSGPRYGTLGSPYWLSPEMIKQQSHSFATDIWSLGVCLIELILGDVPFDTPLKCMFKTATVGLHESIPKDIPEMTKDFLKQCLTQDQFQRPTSSALLQHPWLLVPGLADGIKDALDAIFVSKL</sequence>
<evidence type="ECO:0000256" key="2">
    <source>
        <dbReference type="ARBA" id="ARBA00022741"/>
    </source>
</evidence>
<dbReference type="InterPro" id="IPR008271">
    <property type="entry name" value="Ser/Thr_kinase_AS"/>
</dbReference>
<protein>
    <recommendedName>
        <fullName evidence="4">Protein kinase domain-containing protein</fullName>
    </recommendedName>
</protein>
<dbReference type="PANTHER" id="PTHR45832">
    <property type="entry name" value="SERINE/THREONINE-PROTEIN KINASE SAMKA-RELATED-RELATED"/>
    <property type="match status" value="1"/>
</dbReference>
<evidence type="ECO:0000313" key="5">
    <source>
        <dbReference type="EMBL" id="NDV32973.1"/>
    </source>
</evidence>
<evidence type="ECO:0000259" key="4">
    <source>
        <dbReference type="PROSITE" id="PS50011"/>
    </source>
</evidence>
<keyword evidence="3" id="KW-0067">ATP-binding</keyword>
<dbReference type="InterPro" id="IPR000719">
    <property type="entry name" value="Prot_kinase_dom"/>
</dbReference>
<proteinExistence type="inferred from homology"/>
<dbReference type="GO" id="GO:0005524">
    <property type="term" value="F:ATP binding"/>
    <property type="evidence" value="ECO:0007669"/>
    <property type="project" value="UniProtKB-KW"/>
</dbReference>
<dbReference type="Gene3D" id="1.10.510.10">
    <property type="entry name" value="Transferase(Phosphotransferase) domain 1"/>
    <property type="match status" value="1"/>
</dbReference>
<dbReference type="InterPro" id="IPR011009">
    <property type="entry name" value="Kinase-like_dom_sf"/>
</dbReference>
<evidence type="ECO:0000256" key="3">
    <source>
        <dbReference type="ARBA" id="ARBA00022840"/>
    </source>
</evidence>
<dbReference type="CDD" id="cd05122">
    <property type="entry name" value="PKc_STE"/>
    <property type="match status" value="1"/>
</dbReference>
<reference evidence="5" key="1">
    <citation type="journal article" date="2020" name="J. Eukaryot. Microbiol.">
        <title>De novo Sequencing, Assembly and Annotation of the Transcriptome for the Free-Living Testate Amoeba Arcella intermedia.</title>
        <authorList>
            <person name="Ribeiro G.M."/>
            <person name="Porfirio-Sousa A.L."/>
            <person name="Maurer-Alcala X.X."/>
            <person name="Katz L.A."/>
            <person name="Lahr D.J.G."/>
        </authorList>
    </citation>
    <scope>NUCLEOTIDE SEQUENCE</scope>
</reference>
<dbReference type="EMBL" id="GIBP01004004">
    <property type="protein sequence ID" value="NDV32973.1"/>
    <property type="molecule type" value="Transcribed_RNA"/>
</dbReference>
<dbReference type="SUPFAM" id="SSF56112">
    <property type="entry name" value="Protein kinase-like (PK-like)"/>
    <property type="match status" value="1"/>
</dbReference>
<dbReference type="SMART" id="SM00220">
    <property type="entry name" value="S_TKc"/>
    <property type="match status" value="1"/>
</dbReference>
<organism evidence="5">
    <name type="scientific">Arcella intermedia</name>
    <dbReference type="NCBI Taxonomy" id="1963864"/>
    <lineage>
        <taxon>Eukaryota</taxon>
        <taxon>Amoebozoa</taxon>
        <taxon>Tubulinea</taxon>
        <taxon>Elardia</taxon>
        <taxon>Arcellinida</taxon>
        <taxon>Sphaerothecina</taxon>
        <taxon>Arcellidae</taxon>
        <taxon>Arcella</taxon>
    </lineage>
</organism>
<dbReference type="PROSITE" id="PS00108">
    <property type="entry name" value="PROTEIN_KINASE_ST"/>
    <property type="match status" value="1"/>
</dbReference>
<dbReference type="GO" id="GO:0004672">
    <property type="term" value="F:protein kinase activity"/>
    <property type="evidence" value="ECO:0007669"/>
    <property type="project" value="InterPro"/>
</dbReference>